<evidence type="ECO:0000313" key="1">
    <source>
        <dbReference type="EMBL" id="ERN14450.1"/>
    </source>
</evidence>
<dbReference type="HOGENOM" id="CLU_2761200_0_0_1"/>
<organism evidence="1 2">
    <name type="scientific">Amborella trichopoda</name>
    <dbReference type="NCBI Taxonomy" id="13333"/>
    <lineage>
        <taxon>Eukaryota</taxon>
        <taxon>Viridiplantae</taxon>
        <taxon>Streptophyta</taxon>
        <taxon>Embryophyta</taxon>
        <taxon>Tracheophyta</taxon>
        <taxon>Spermatophyta</taxon>
        <taxon>Magnoliopsida</taxon>
        <taxon>Amborellales</taxon>
        <taxon>Amborellaceae</taxon>
        <taxon>Amborella</taxon>
    </lineage>
</organism>
<keyword evidence="2" id="KW-1185">Reference proteome</keyword>
<sequence>MSYPVWAADMRESNDKMVGTQVSKLRISLDLSNMIREHLFFLSGSGGSSTGQACFVYRKNPNIRKMVYST</sequence>
<dbReference type="Gramene" id="ERN14450">
    <property type="protein sequence ID" value="ERN14450"/>
    <property type="gene ID" value="AMTR_s00185p00036330"/>
</dbReference>
<name>U5CWX2_AMBTC</name>
<reference evidence="2" key="1">
    <citation type="journal article" date="2013" name="Science">
        <title>The Amborella genome and the evolution of flowering plants.</title>
        <authorList>
            <consortium name="Amborella Genome Project"/>
        </authorList>
    </citation>
    <scope>NUCLEOTIDE SEQUENCE [LARGE SCALE GENOMIC DNA]</scope>
</reference>
<proteinExistence type="predicted"/>
<dbReference type="EMBL" id="KI392548">
    <property type="protein sequence ID" value="ERN14450.1"/>
    <property type="molecule type" value="Genomic_DNA"/>
</dbReference>
<accession>U5CWX2</accession>
<evidence type="ECO:0000313" key="2">
    <source>
        <dbReference type="Proteomes" id="UP000017836"/>
    </source>
</evidence>
<gene>
    <name evidence="1" type="ORF">AMTR_s00185p00036330</name>
</gene>
<protein>
    <submittedName>
        <fullName evidence="1">Uncharacterized protein</fullName>
    </submittedName>
</protein>
<dbReference type="Proteomes" id="UP000017836">
    <property type="component" value="Unassembled WGS sequence"/>
</dbReference>
<dbReference type="AlphaFoldDB" id="U5CWX2"/>